<keyword evidence="6" id="KW-0547">Nucleotide-binding</keyword>
<dbReference type="GO" id="GO:0015910">
    <property type="term" value="P:long-chain fatty acid import into peroxisome"/>
    <property type="evidence" value="ECO:0007669"/>
    <property type="project" value="TreeGrafter"/>
</dbReference>
<dbReference type="EMBL" id="WTPW01002270">
    <property type="protein sequence ID" value="KAF0388480.1"/>
    <property type="molecule type" value="Genomic_DNA"/>
</dbReference>
<evidence type="ECO:0000313" key="17">
    <source>
        <dbReference type="Proteomes" id="UP000439903"/>
    </source>
</evidence>
<keyword evidence="5 14" id="KW-0812">Transmembrane</keyword>
<evidence type="ECO:0000256" key="14">
    <source>
        <dbReference type="SAM" id="Phobius"/>
    </source>
</evidence>
<reference evidence="16 17" key="1">
    <citation type="journal article" date="2019" name="Environ. Microbiol.">
        <title>At the nexus of three kingdoms: the genome of the mycorrhizal fungus Gigaspora margarita provides insights into plant, endobacterial and fungal interactions.</title>
        <authorList>
            <person name="Venice F."/>
            <person name="Ghignone S."/>
            <person name="Salvioli di Fossalunga A."/>
            <person name="Amselem J."/>
            <person name="Novero M."/>
            <person name="Xianan X."/>
            <person name="Sedzielewska Toro K."/>
            <person name="Morin E."/>
            <person name="Lipzen A."/>
            <person name="Grigoriev I.V."/>
            <person name="Henrissat B."/>
            <person name="Martin F.M."/>
            <person name="Bonfante P."/>
        </authorList>
    </citation>
    <scope>NUCLEOTIDE SEQUENCE [LARGE SCALE GENOMIC DNA]</scope>
    <source>
        <strain evidence="16 17">BEG34</strain>
    </source>
</reference>
<evidence type="ECO:0000256" key="6">
    <source>
        <dbReference type="ARBA" id="ARBA00022741"/>
    </source>
</evidence>
<evidence type="ECO:0000256" key="1">
    <source>
        <dbReference type="ARBA" id="ARBA00004127"/>
    </source>
</evidence>
<feature type="domain" description="ABC transporter" evidence="15">
    <location>
        <begin position="470"/>
        <end position="702"/>
    </location>
</feature>
<keyword evidence="12" id="KW-0576">Peroxisome</keyword>
<gene>
    <name evidence="16" type="ORF">F8M41_011012</name>
</gene>
<evidence type="ECO:0000256" key="10">
    <source>
        <dbReference type="ARBA" id="ARBA00022989"/>
    </source>
</evidence>
<dbReference type="SUPFAM" id="SSF52540">
    <property type="entry name" value="P-loop containing nucleoside triphosphate hydrolases"/>
    <property type="match status" value="1"/>
</dbReference>
<evidence type="ECO:0000256" key="7">
    <source>
        <dbReference type="ARBA" id="ARBA00022801"/>
    </source>
</evidence>
<evidence type="ECO:0000259" key="15">
    <source>
        <dbReference type="PROSITE" id="PS50893"/>
    </source>
</evidence>
<feature type="compositionally biased region" description="Polar residues" evidence="13">
    <location>
        <begin position="722"/>
        <end position="738"/>
    </location>
</feature>
<dbReference type="PROSITE" id="PS50893">
    <property type="entry name" value="ABC_TRANSPORTER_2"/>
    <property type="match status" value="1"/>
</dbReference>
<dbReference type="CDD" id="cd03223">
    <property type="entry name" value="ABCD_peroxisomal_ALDP"/>
    <property type="match status" value="1"/>
</dbReference>
<dbReference type="InterPro" id="IPR011527">
    <property type="entry name" value="ABC1_TM_dom"/>
</dbReference>
<dbReference type="GO" id="GO:0005778">
    <property type="term" value="C:peroxisomal membrane"/>
    <property type="evidence" value="ECO:0007669"/>
    <property type="project" value="TreeGrafter"/>
</dbReference>
<dbReference type="Pfam" id="PF00005">
    <property type="entry name" value="ABC_tran"/>
    <property type="match status" value="1"/>
</dbReference>
<evidence type="ECO:0000256" key="12">
    <source>
        <dbReference type="ARBA" id="ARBA00023140"/>
    </source>
</evidence>
<dbReference type="Gene3D" id="1.20.1560.10">
    <property type="entry name" value="ABC transporter type 1, transmembrane domain"/>
    <property type="match status" value="1"/>
</dbReference>
<dbReference type="Proteomes" id="UP000439903">
    <property type="component" value="Unassembled WGS sequence"/>
</dbReference>
<dbReference type="AlphaFoldDB" id="A0A8H4A2S8"/>
<dbReference type="SUPFAM" id="SSF90123">
    <property type="entry name" value="ABC transporter transmembrane region"/>
    <property type="match status" value="1"/>
</dbReference>
<name>A0A8H4A2S8_GIGMA</name>
<dbReference type="FunFam" id="3.40.50.300:FF:000800">
    <property type="entry name" value="ATP-binding cassette sub-family D member 1"/>
    <property type="match status" value="1"/>
</dbReference>
<evidence type="ECO:0000256" key="5">
    <source>
        <dbReference type="ARBA" id="ARBA00022692"/>
    </source>
</evidence>
<keyword evidence="10 14" id="KW-1133">Transmembrane helix</keyword>
<dbReference type="PANTHER" id="PTHR11384">
    <property type="entry name" value="ATP-BINDING CASSETTE, SUB-FAMILY D MEMBER"/>
    <property type="match status" value="1"/>
</dbReference>
<dbReference type="Gene3D" id="3.40.50.300">
    <property type="entry name" value="P-loop containing nucleotide triphosphate hydrolases"/>
    <property type="match status" value="1"/>
</dbReference>
<accession>A0A8H4A2S8</accession>
<dbReference type="Pfam" id="PF06472">
    <property type="entry name" value="ABC_membrane_2"/>
    <property type="match status" value="1"/>
</dbReference>
<keyword evidence="4" id="KW-0813">Transport</keyword>
<evidence type="ECO:0000256" key="3">
    <source>
        <dbReference type="ARBA" id="ARBA00008575"/>
    </source>
</evidence>
<feature type="transmembrane region" description="Helical" evidence="14">
    <location>
        <begin position="43"/>
        <end position="59"/>
    </location>
</feature>
<dbReference type="SMART" id="SM00382">
    <property type="entry name" value="AAA"/>
    <property type="match status" value="1"/>
</dbReference>
<comment type="caution">
    <text evidence="16">The sequence shown here is derived from an EMBL/GenBank/DDBJ whole genome shotgun (WGS) entry which is preliminary data.</text>
</comment>
<organism evidence="16 17">
    <name type="scientific">Gigaspora margarita</name>
    <dbReference type="NCBI Taxonomy" id="4874"/>
    <lineage>
        <taxon>Eukaryota</taxon>
        <taxon>Fungi</taxon>
        <taxon>Fungi incertae sedis</taxon>
        <taxon>Mucoromycota</taxon>
        <taxon>Glomeromycotina</taxon>
        <taxon>Glomeromycetes</taxon>
        <taxon>Diversisporales</taxon>
        <taxon>Gigasporaceae</taxon>
        <taxon>Gigaspora</taxon>
    </lineage>
</organism>
<dbReference type="InterPro" id="IPR036640">
    <property type="entry name" value="ABC1_TM_sf"/>
</dbReference>
<proteinExistence type="inferred from homology"/>
<evidence type="ECO:0000256" key="4">
    <source>
        <dbReference type="ARBA" id="ARBA00022448"/>
    </source>
</evidence>
<feature type="region of interest" description="Disordered" evidence="13">
    <location>
        <begin position="716"/>
        <end position="744"/>
    </location>
</feature>
<comment type="similarity">
    <text evidence="3">Belongs to the ABC transporter superfamily. ABCD family. Peroxisomal fatty acyl CoA transporter (TC 3.A.1.203) subfamily.</text>
</comment>
<dbReference type="InterPro" id="IPR050835">
    <property type="entry name" value="ABC_transporter_sub-D"/>
</dbReference>
<keyword evidence="7" id="KW-0378">Hydrolase</keyword>
<dbReference type="InterPro" id="IPR003593">
    <property type="entry name" value="AAA+_ATPase"/>
</dbReference>
<dbReference type="GO" id="GO:0016887">
    <property type="term" value="F:ATP hydrolysis activity"/>
    <property type="evidence" value="ECO:0007669"/>
    <property type="project" value="InterPro"/>
</dbReference>
<dbReference type="OrthoDB" id="422637at2759"/>
<evidence type="ECO:0000256" key="13">
    <source>
        <dbReference type="SAM" id="MobiDB-lite"/>
    </source>
</evidence>
<evidence type="ECO:0000256" key="9">
    <source>
        <dbReference type="ARBA" id="ARBA00022967"/>
    </source>
</evidence>
<dbReference type="GO" id="GO:0012505">
    <property type="term" value="C:endomembrane system"/>
    <property type="evidence" value="ECO:0007669"/>
    <property type="project" value="UniProtKB-SubCell"/>
</dbReference>
<dbReference type="GO" id="GO:0140359">
    <property type="term" value="F:ABC-type transporter activity"/>
    <property type="evidence" value="ECO:0007669"/>
    <property type="project" value="InterPro"/>
</dbReference>
<keyword evidence="8" id="KW-0067">ATP-binding</keyword>
<dbReference type="GO" id="GO:0005524">
    <property type="term" value="F:ATP binding"/>
    <property type="evidence" value="ECO:0007669"/>
    <property type="project" value="UniProtKB-KW"/>
</dbReference>
<protein>
    <submittedName>
        <fullName evidence="16">ABC transporter transmembrane region 2-domain-containing protein</fullName>
    </submittedName>
</protein>
<dbReference type="PROSITE" id="PS00211">
    <property type="entry name" value="ABC_TRANSPORTER_1"/>
    <property type="match status" value="1"/>
</dbReference>
<dbReference type="PANTHER" id="PTHR11384:SF69">
    <property type="entry name" value="PEROXISOMAL LONG-CHAIN FATTY ACID IMPORT PROTEIN 1"/>
    <property type="match status" value="1"/>
</dbReference>
<feature type="transmembrane region" description="Helical" evidence="14">
    <location>
        <begin position="355"/>
        <end position="375"/>
    </location>
</feature>
<dbReference type="InterPro" id="IPR027417">
    <property type="entry name" value="P-loop_NTPase"/>
</dbReference>
<evidence type="ECO:0000256" key="8">
    <source>
        <dbReference type="ARBA" id="ARBA00022840"/>
    </source>
</evidence>
<keyword evidence="17" id="KW-1185">Reference proteome</keyword>
<keyword evidence="9" id="KW-1278">Translocase</keyword>
<evidence type="ECO:0000256" key="11">
    <source>
        <dbReference type="ARBA" id="ARBA00023136"/>
    </source>
</evidence>
<dbReference type="GO" id="GO:0005324">
    <property type="term" value="F:long-chain fatty acid transmembrane transporter activity"/>
    <property type="evidence" value="ECO:0007669"/>
    <property type="project" value="TreeGrafter"/>
</dbReference>
<comment type="subcellular location">
    <subcellularLocation>
        <location evidence="1">Endomembrane system</location>
        <topology evidence="1">Multi-pass membrane protein</topology>
    </subcellularLocation>
    <subcellularLocation>
        <location evidence="2">Peroxisome</location>
    </subcellularLocation>
</comment>
<evidence type="ECO:0000256" key="2">
    <source>
        <dbReference type="ARBA" id="ARBA00004275"/>
    </source>
</evidence>
<evidence type="ECO:0000313" key="16">
    <source>
        <dbReference type="EMBL" id="KAF0388480.1"/>
    </source>
</evidence>
<feature type="transmembrane region" description="Helical" evidence="14">
    <location>
        <begin position="162"/>
        <end position="181"/>
    </location>
</feature>
<dbReference type="InterPro" id="IPR003439">
    <property type="entry name" value="ABC_transporter-like_ATP-bd"/>
</dbReference>
<dbReference type="GO" id="GO:0006635">
    <property type="term" value="P:fatty acid beta-oxidation"/>
    <property type="evidence" value="ECO:0007669"/>
    <property type="project" value="TreeGrafter"/>
</dbReference>
<dbReference type="GO" id="GO:0007031">
    <property type="term" value="P:peroxisome organization"/>
    <property type="evidence" value="ECO:0007669"/>
    <property type="project" value="TreeGrafter"/>
</dbReference>
<feature type="transmembrane region" description="Helical" evidence="14">
    <location>
        <begin position="119"/>
        <end position="142"/>
    </location>
</feature>
<keyword evidence="11 14" id="KW-0472">Membrane</keyword>
<dbReference type="InterPro" id="IPR017871">
    <property type="entry name" value="ABC_transporter-like_CS"/>
</dbReference>
<sequence length="744" mass="85297">MPAVLSKISELLKFSSSPSSKVNIAKIREFIERIWKIYRNNRTVLGWSIWIFAVYFLYVRNRSSPKRKRITKEQQESTAETANEGEKSKSIKVEVDSVFFERLKRILKIVIPGVKSKELWLLIIHSFFLVFRTVLSVYVAALDGRIVSALVRGNAKDFLTGIVWWMTVAIPATYTNSMLTYMQNKLAIQFRTRLTNYIHQQYLSDMTFYAIGNLDDRIKNADQCITVDTMKFCNSLSELYSNLVKPILDVFIYNLQLVKNVGGEGLFGVSLIVHLSSVVLRALTPPFGKMVAEEQRLEGEFRFTHSRLIENAEEIALYSGHEVEKYILDRNYFALIKHVNRIFRKRIYHGMMEDFIIKYLWGAMGLVLCSVPVFFNFSGDKKESLGSRAEGFITNRRLLMSSSDAVGRIMYSYKEIAELAGYTARVSELLDVFDEVKAGRFKKQLVSSVSIEENARVLSGRGNVIVDENIEFIDVPIVSPNGDVLLKKLSFHVKPGMHLLIVGPNGCGKSSLFRILGGLWPVYGGTVHRPNPKDIFYIPQRPYLSHGTLRDQIIYPHTLREMQKRNVTDQDLQEILNVVQLGNIVDREGGWDKEREWKDVLAGGDKQKVAMARLFYHRPKYAILDECTSSVGLEIEKIMYTHATDLGISLLTVSHRPSLWKYHNYILQYDGQGGYVFTQLDAQRRLELQEEKQSLEQKLIEVPKLQSRLKELKEMLQERDNLANNQGGSTTPYNQDNVSPFGLK</sequence>
<dbReference type="GO" id="GO:0042760">
    <property type="term" value="P:very long-chain fatty acid catabolic process"/>
    <property type="evidence" value="ECO:0007669"/>
    <property type="project" value="TreeGrafter"/>
</dbReference>